<proteinExistence type="predicted"/>
<keyword evidence="1" id="KW-0732">Signal</keyword>
<feature type="chain" id="PRO_5012560359" description="Copper amine oxidase-like N-terminal domain-containing protein" evidence="1">
    <location>
        <begin position="24"/>
        <end position="796"/>
    </location>
</feature>
<dbReference type="InterPro" id="IPR036582">
    <property type="entry name" value="Mao_N_sf"/>
</dbReference>
<comment type="caution">
    <text evidence="3">The sequence shown here is derived from an EMBL/GenBank/DDBJ whole genome shotgun (WGS) entry which is preliminary data.</text>
</comment>
<dbReference type="Pfam" id="PF07833">
    <property type="entry name" value="Cu_amine_oxidN1"/>
    <property type="match status" value="1"/>
</dbReference>
<dbReference type="RefSeq" id="WP_095134769.1">
    <property type="nucleotide sequence ID" value="NZ_NIBG01000017.1"/>
</dbReference>
<dbReference type="EMBL" id="NIBG01000017">
    <property type="protein sequence ID" value="PAB58325.1"/>
    <property type="molecule type" value="Genomic_DNA"/>
</dbReference>
<gene>
    <name evidence="3" type="ORF">CCE28_16150</name>
</gene>
<accession>A0A267MHH1</accession>
<dbReference type="Gene3D" id="3.30.457.10">
    <property type="entry name" value="Copper amine oxidase-like, N-terminal domain"/>
    <property type="match status" value="2"/>
</dbReference>
<evidence type="ECO:0000259" key="2">
    <source>
        <dbReference type="Pfam" id="PF07833"/>
    </source>
</evidence>
<keyword evidence="4" id="KW-1185">Reference proteome</keyword>
<dbReference type="OrthoDB" id="2023214at2"/>
<evidence type="ECO:0000313" key="3">
    <source>
        <dbReference type="EMBL" id="PAB58325.1"/>
    </source>
</evidence>
<name>A0A267MHH1_9FIRM</name>
<feature type="domain" description="Copper amine oxidase-like N-terminal" evidence="2">
    <location>
        <begin position="687"/>
        <end position="795"/>
    </location>
</feature>
<evidence type="ECO:0000313" key="4">
    <source>
        <dbReference type="Proteomes" id="UP000216024"/>
    </source>
</evidence>
<dbReference type="AlphaFoldDB" id="A0A267MHH1"/>
<dbReference type="Proteomes" id="UP000216024">
    <property type="component" value="Unassembled WGS sequence"/>
</dbReference>
<organism evidence="3 4">
    <name type="scientific">Anaeromicrobium sediminis</name>
    <dbReference type="NCBI Taxonomy" id="1478221"/>
    <lineage>
        <taxon>Bacteria</taxon>
        <taxon>Bacillati</taxon>
        <taxon>Bacillota</taxon>
        <taxon>Clostridia</taxon>
        <taxon>Peptostreptococcales</taxon>
        <taxon>Thermotaleaceae</taxon>
        <taxon>Anaeromicrobium</taxon>
    </lineage>
</organism>
<sequence length="796" mass="87014">MKKRAALLAMAAMLALTPVAAFASSANNVTKTVDVKDDAELHKNPPVLKIENDGNDWDSEGETIILKLDNAEWLGDVEVEYYKDKSVTTKVYTAELDLVDVLKAGNEAGIIALIDDATELNGDYSAIEFDGGTGTLVDVDKKSDTKLEIQVKNVGDEVEVRVPMYTELQGDGAAVVNVDSKSNSLTESDVTFANGGSGDTTITIDDTNDFSNVGDIETIEIEETAEGSLEVEDVEYIELELTKDFTFTTLKEEDDVKYYGTLSGDFLSSTIDITSENAKLDDESLKIFFDADEAGDDYKHITLESYSKGVGTLEFNGFKAKATNDADEGKVYVTVRSNVDEIDTTKLEMGTYSEWAMTVEADDDPTEIYNGFYEEVSKDNSLEGTSVSNDSEDHELVKLIIEEDVEGTWDADKEVTVKLPEWVKIMDVKIEGDSESYVKDASVDNNEFEFALSSDDDDRSVELTFYVSVEAGKTGDIEAEVTGRALDKEEFKVLLGKALQPVKVEAEIAKLKAGVRKQELGKITISETAEEMIKEGKIIVELDDDIEWDGEPEVKVVKGDLEINEDDIDVDDNILTITVDEESDEASVIEITDAEVTADRAIAEGSIEVEVKGDAIVRNGYIKEEEDRPEILDGVDKKSDALDEYGFFSNDEYVTLEVANVITPADDDVMAADEAKFVIGSTEYMVGEEVKVADVAPYIKDGRTMLSLKYVAEAVGVPTSNVIWNGEERSVTIMKGDRIAKVVIDSDVLLVNGTPIKMDTAAEIKSGRTMLPVSFIGKALGAEIGWDGATKTVTIK</sequence>
<reference evidence="3 4" key="1">
    <citation type="submission" date="2017-06" db="EMBL/GenBank/DDBJ databases">
        <title>Draft genome sequence of anaerobic fermentative bacterium Anaeromicrobium sediminis DY2726D isolated from West Pacific Ocean sediments.</title>
        <authorList>
            <person name="Zeng X."/>
        </authorList>
    </citation>
    <scope>NUCLEOTIDE SEQUENCE [LARGE SCALE GENOMIC DNA]</scope>
    <source>
        <strain evidence="3 4">DY2726D</strain>
    </source>
</reference>
<dbReference type="SUPFAM" id="SSF55383">
    <property type="entry name" value="Copper amine oxidase, domain N"/>
    <property type="match status" value="2"/>
</dbReference>
<evidence type="ECO:0000256" key="1">
    <source>
        <dbReference type="SAM" id="SignalP"/>
    </source>
</evidence>
<feature type="signal peptide" evidence="1">
    <location>
        <begin position="1"/>
        <end position="23"/>
    </location>
</feature>
<protein>
    <recommendedName>
        <fullName evidence="2">Copper amine oxidase-like N-terminal domain-containing protein</fullName>
    </recommendedName>
</protein>
<dbReference type="InterPro" id="IPR012854">
    <property type="entry name" value="Cu_amine_oxidase-like_N"/>
</dbReference>